<reference evidence="3 4" key="1">
    <citation type="submission" date="2020-03" db="EMBL/GenBank/DDBJ databases">
        <title>Whole genome shotgun sequence of Phytohabitans flavus NBRC 107702.</title>
        <authorList>
            <person name="Komaki H."/>
            <person name="Tamura T."/>
        </authorList>
    </citation>
    <scope>NUCLEOTIDE SEQUENCE [LARGE SCALE GENOMIC DNA]</scope>
    <source>
        <strain evidence="3 4">NBRC 107702</strain>
    </source>
</reference>
<dbReference type="PROSITE" id="PS00070">
    <property type="entry name" value="ALDEHYDE_DEHYDR_CYS"/>
    <property type="match status" value="1"/>
</dbReference>
<name>A0A6F8XSC7_9ACTN</name>
<evidence type="ECO:0000313" key="4">
    <source>
        <dbReference type="Proteomes" id="UP000502508"/>
    </source>
</evidence>
<evidence type="ECO:0000259" key="2">
    <source>
        <dbReference type="Pfam" id="PF00171"/>
    </source>
</evidence>
<keyword evidence="1" id="KW-0560">Oxidoreductase</keyword>
<organism evidence="3 4">
    <name type="scientific">Phytohabitans flavus</name>
    <dbReference type="NCBI Taxonomy" id="1076124"/>
    <lineage>
        <taxon>Bacteria</taxon>
        <taxon>Bacillati</taxon>
        <taxon>Actinomycetota</taxon>
        <taxon>Actinomycetes</taxon>
        <taxon>Micromonosporales</taxon>
        <taxon>Micromonosporaceae</taxon>
    </lineage>
</organism>
<reference evidence="3 4" key="2">
    <citation type="submission" date="2020-03" db="EMBL/GenBank/DDBJ databases">
        <authorList>
            <person name="Ichikawa N."/>
            <person name="Kimura A."/>
            <person name="Kitahashi Y."/>
            <person name="Uohara A."/>
        </authorList>
    </citation>
    <scope>NUCLEOTIDE SEQUENCE [LARGE SCALE GENOMIC DNA]</scope>
    <source>
        <strain evidence="3 4">NBRC 107702</strain>
    </source>
</reference>
<dbReference type="Proteomes" id="UP000502508">
    <property type="component" value="Chromosome"/>
</dbReference>
<keyword evidence="4" id="KW-1185">Reference proteome</keyword>
<dbReference type="InterPro" id="IPR016160">
    <property type="entry name" value="Ald_DH_CS_CYS"/>
</dbReference>
<accession>A0A6F8XSC7</accession>
<dbReference type="GO" id="GO:0016620">
    <property type="term" value="F:oxidoreductase activity, acting on the aldehyde or oxo group of donors, NAD or NADP as acceptor"/>
    <property type="evidence" value="ECO:0007669"/>
    <property type="project" value="InterPro"/>
</dbReference>
<dbReference type="EMBL" id="AP022870">
    <property type="protein sequence ID" value="BCB76720.1"/>
    <property type="molecule type" value="Genomic_DNA"/>
</dbReference>
<dbReference type="Gene3D" id="3.40.309.10">
    <property type="entry name" value="Aldehyde Dehydrogenase, Chain A, domain 2"/>
    <property type="match status" value="1"/>
</dbReference>
<protein>
    <recommendedName>
        <fullName evidence="2">Aldehyde dehydrogenase domain-containing protein</fullName>
    </recommendedName>
</protein>
<dbReference type="Gene3D" id="3.40.605.10">
    <property type="entry name" value="Aldehyde Dehydrogenase, Chain A, domain 1"/>
    <property type="match status" value="1"/>
</dbReference>
<dbReference type="InterPro" id="IPR015590">
    <property type="entry name" value="Aldehyde_DH_dom"/>
</dbReference>
<evidence type="ECO:0000256" key="1">
    <source>
        <dbReference type="ARBA" id="ARBA00023002"/>
    </source>
</evidence>
<dbReference type="PANTHER" id="PTHR11699">
    <property type="entry name" value="ALDEHYDE DEHYDROGENASE-RELATED"/>
    <property type="match status" value="1"/>
</dbReference>
<gene>
    <name evidence="3" type="ORF">Pflav_031300</name>
</gene>
<dbReference type="InterPro" id="IPR016161">
    <property type="entry name" value="Ald_DH/histidinol_DH"/>
</dbReference>
<dbReference type="InterPro" id="IPR016163">
    <property type="entry name" value="Ald_DH_C"/>
</dbReference>
<dbReference type="AlphaFoldDB" id="A0A6F8XSC7"/>
<feature type="domain" description="Aldehyde dehydrogenase" evidence="2">
    <location>
        <begin position="6"/>
        <end position="331"/>
    </location>
</feature>
<proteinExistence type="predicted"/>
<evidence type="ECO:0000313" key="3">
    <source>
        <dbReference type="EMBL" id="BCB76720.1"/>
    </source>
</evidence>
<dbReference type="Pfam" id="PF00171">
    <property type="entry name" value="Aldedh"/>
    <property type="match status" value="1"/>
</dbReference>
<sequence length="365" mass="36999">MPVVRSVSPQRPKDIVVSIDAATNDGVALAAQAARSAQADWAAAPPANRANALHAAAEAVAGAAAELADLAVREVGKPIAEARGEVARTVAILRYYAQQVFDPTGAVHEPGAGVGIAYTRRRPRGIAGLVTPWNFPFAIPLWKAAPALAFGNAVLLKPAPQATACALRLAELIGPQLPRGLFTVLPGDAETGQAVVAAADVVSFTGSTTAGAAVAAAATARGVPVQCEMGGQNPAIVLPDADVAVVARQVAYAAFGYAGQKCTATKRVIVVGDPTALTDALVAEVEKLPCGDPAEPDTVVGPVIDDAARARVLDAAVSAVSAGATSATAGRCRPATAGTRCRRWSPACPRAICCTMRRSSGRSAR</sequence>
<dbReference type="KEGG" id="pfla:Pflav_031300"/>
<dbReference type="InterPro" id="IPR016162">
    <property type="entry name" value="Ald_DH_N"/>
</dbReference>
<dbReference type="SUPFAM" id="SSF53720">
    <property type="entry name" value="ALDH-like"/>
    <property type="match status" value="1"/>
</dbReference>